<feature type="compositionally biased region" description="Low complexity" evidence="1">
    <location>
        <begin position="9"/>
        <end position="22"/>
    </location>
</feature>
<feature type="compositionally biased region" description="Basic residues" evidence="1">
    <location>
        <begin position="23"/>
        <end position="36"/>
    </location>
</feature>
<proteinExistence type="predicted"/>
<feature type="compositionally biased region" description="Basic residues" evidence="1">
    <location>
        <begin position="228"/>
        <end position="239"/>
    </location>
</feature>
<comment type="caution">
    <text evidence="2">The sequence shown here is derived from an EMBL/GenBank/DDBJ whole genome shotgun (WGS) entry which is preliminary data.</text>
</comment>
<feature type="compositionally biased region" description="Basic and acidic residues" evidence="1">
    <location>
        <begin position="157"/>
        <end position="166"/>
    </location>
</feature>
<name>A0A7K1J7N1_9BIFI</name>
<reference evidence="2 3" key="1">
    <citation type="submission" date="2019-09" db="EMBL/GenBank/DDBJ databases">
        <title>Bifidobacterium canis sp. nov., isolated from the digestive tract of German Shepherd dog puppy.</title>
        <authorList>
            <person name="Bunesova V."/>
        </authorList>
    </citation>
    <scope>NUCLEOTIDE SEQUENCE [LARGE SCALE GENOMIC DNA]</scope>
    <source>
        <strain evidence="2 3">GSD1FS</strain>
    </source>
</reference>
<feature type="compositionally biased region" description="Low complexity" evidence="1">
    <location>
        <begin position="98"/>
        <end position="109"/>
    </location>
</feature>
<organism evidence="2 3">
    <name type="scientific">Bifidobacterium canis</name>
    <dbReference type="NCBI Taxonomy" id="2610880"/>
    <lineage>
        <taxon>Bacteria</taxon>
        <taxon>Bacillati</taxon>
        <taxon>Actinomycetota</taxon>
        <taxon>Actinomycetes</taxon>
        <taxon>Bifidobacteriales</taxon>
        <taxon>Bifidobacteriaceae</taxon>
        <taxon>Bifidobacterium</taxon>
    </lineage>
</organism>
<feature type="compositionally biased region" description="Basic and acidic residues" evidence="1">
    <location>
        <begin position="186"/>
        <end position="209"/>
    </location>
</feature>
<dbReference type="AlphaFoldDB" id="A0A7K1J7N1"/>
<evidence type="ECO:0000313" key="3">
    <source>
        <dbReference type="Proteomes" id="UP000487882"/>
    </source>
</evidence>
<feature type="non-terminal residue" evidence="2">
    <location>
        <position position="1"/>
    </location>
</feature>
<accession>A0A7K1J7N1</accession>
<dbReference type="Proteomes" id="UP000487882">
    <property type="component" value="Unassembled WGS sequence"/>
</dbReference>
<dbReference type="EMBL" id="WNLP01000019">
    <property type="protein sequence ID" value="MUH60597.1"/>
    <property type="molecule type" value="Genomic_DNA"/>
</dbReference>
<sequence length="249" mass="27720">AKTPACRNQQTTHQQPTTQTHTHPSKPRNRQRSGRRRTADNKATPTAGNAAHTAKTTARNHPPDLRTTPRPADGSTGYPTLSARTIAAFPPAEYETASGSGSRLRGNNGKPQSPNRGHPTSGRPHTPPAQQRETQYLAPNRQDADHQPHRHNRGTHRTNDNEEPHSSPKTRGTPHKRQRTQTGKNGHRETKHPVHPRGHETTLDPDRPPRRTAMQRHSAKPDTQPHMTPHRHQHNKAHKNTPATATRCA</sequence>
<keyword evidence="3" id="KW-1185">Reference proteome</keyword>
<gene>
    <name evidence="2" type="ORF">GSD1FS_1979</name>
</gene>
<evidence type="ECO:0000256" key="1">
    <source>
        <dbReference type="SAM" id="MobiDB-lite"/>
    </source>
</evidence>
<feature type="region of interest" description="Disordered" evidence="1">
    <location>
        <begin position="1"/>
        <end position="249"/>
    </location>
</feature>
<evidence type="ECO:0000313" key="2">
    <source>
        <dbReference type="EMBL" id="MUH60597.1"/>
    </source>
</evidence>
<protein>
    <submittedName>
        <fullName evidence="2">Uncharacterized protein</fullName>
    </submittedName>
</protein>